<evidence type="ECO:0000313" key="3">
    <source>
        <dbReference type="Proteomes" id="UP000009168"/>
    </source>
</evidence>
<name>I7M3N4_TETTS</name>
<proteinExistence type="predicted"/>
<evidence type="ECO:0000256" key="1">
    <source>
        <dbReference type="SAM" id="Coils"/>
    </source>
</evidence>
<dbReference type="InterPro" id="IPR038274">
    <property type="entry name" value="Atg6/Beclin_C_sf"/>
</dbReference>
<dbReference type="RefSeq" id="XP_001024035.2">
    <property type="nucleotide sequence ID" value="XM_001024035.2"/>
</dbReference>
<feature type="coiled-coil region" evidence="1">
    <location>
        <begin position="132"/>
        <end position="201"/>
    </location>
</feature>
<dbReference type="InParanoid" id="I7M3N4"/>
<dbReference type="KEGG" id="tet:TTHERM_00657350"/>
<gene>
    <name evidence="2" type="ORF">TTHERM_00657350</name>
</gene>
<organism evidence="2 3">
    <name type="scientific">Tetrahymena thermophila (strain SB210)</name>
    <dbReference type="NCBI Taxonomy" id="312017"/>
    <lineage>
        <taxon>Eukaryota</taxon>
        <taxon>Sar</taxon>
        <taxon>Alveolata</taxon>
        <taxon>Ciliophora</taxon>
        <taxon>Intramacronucleata</taxon>
        <taxon>Oligohymenophorea</taxon>
        <taxon>Hymenostomatida</taxon>
        <taxon>Tetrahymenina</taxon>
        <taxon>Tetrahymenidae</taxon>
        <taxon>Tetrahymena</taxon>
    </lineage>
</organism>
<protein>
    <submittedName>
        <fullName evidence="2">Autophagy protein Apg6</fullName>
    </submittedName>
</protein>
<dbReference type="Gene3D" id="1.10.418.40">
    <property type="entry name" value="Autophagy protein 6/Beclin 1"/>
    <property type="match status" value="1"/>
</dbReference>
<dbReference type="GeneID" id="7827670"/>
<dbReference type="Proteomes" id="UP000009168">
    <property type="component" value="Unassembled WGS sequence"/>
</dbReference>
<keyword evidence="1" id="KW-0175">Coiled coil</keyword>
<reference evidence="3" key="1">
    <citation type="journal article" date="2006" name="PLoS Biol.">
        <title>Macronuclear genome sequence of the ciliate Tetrahymena thermophila, a model eukaryote.</title>
        <authorList>
            <person name="Eisen J.A."/>
            <person name="Coyne R.S."/>
            <person name="Wu M."/>
            <person name="Wu D."/>
            <person name="Thiagarajan M."/>
            <person name="Wortman J.R."/>
            <person name="Badger J.H."/>
            <person name="Ren Q."/>
            <person name="Amedeo P."/>
            <person name="Jones K.M."/>
            <person name="Tallon L.J."/>
            <person name="Delcher A.L."/>
            <person name="Salzberg S.L."/>
            <person name="Silva J.C."/>
            <person name="Haas B.J."/>
            <person name="Majoros W.H."/>
            <person name="Farzad M."/>
            <person name="Carlton J.M."/>
            <person name="Smith R.K. Jr."/>
            <person name="Garg J."/>
            <person name="Pearlman R.E."/>
            <person name="Karrer K.M."/>
            <person name="Sun L."/>
            <person name="Manning G."/>
            <person name="Elde N.C."/>
            <person name="Turkewitz A.P."/>
            <person name="Asai D.J."/>
            <person name="Wilkes D.E."/>
            <person name="Wang Y."/>
            <person name="Cai H."/>
            <person name="Collins K."/>
            <person name="Stewart B.A."/>
            <person name="Lee S.R."/>
            <person name="Wilamowska K."/>
            <person name="Weinberg Z."/>
            <person name="Ruzzo W.L."/>
            <person name="Wloga D."/>
            <person name="Gaertig J."/>
            <person name="Frankel J."/>
            <person name="Tsao C.-C."/>
            <person name="Gorovsky M.A."/>
            <person name="Keeling P.J."/>
            <person name="Waller R.F."/>
            <person name="Patron N.J."/>
            <person name="Cherry J.M."/>
            <person name="Stover N.A."/>
            <person name="Krieger C.J."/>
            <person name="del Toro C."/>
            <person name="Ryder H.F."/>
            <person name="Williamson S.C."/>
            <person name="Barbeau R.A."/>
            <person name="Hamilton E.P."/>
            <person name="Orias E."/>
        </authorList>
    </citation>
    <scope>NUCLEOTIDE SEQUENCE [LARGE SCALE GENOMIC DNA]</scope>
    <source>
        <strain evidence="3">SB210</strain>
    </source>
</reference>
<evidence type="ECO:0000313" key="2">
    <source>
        <dbReference type="EMBL" id="EAS03790.2"/>
    </source>
</evidence>
<keyword evidence="3" id="KW-1185">Reference proteome</keyword>
<dbReference type="EMBL" id="GG662471">
    <property type="protein sequence ID" value="EAS03790.2"/>
    <property type="molecule type" value="Genomic_DNA"/>
</dbReference>
<dbReference type="SMR" id="I7M3N4"/>
<accession>I7M3N4</accession>
<sequence length="380" mass="44830">MSIPPPTLNLVQKSRSQNQIDQNGMNQANVYNCIFCEEEYVESGESQEIDKEFSQIEGIDGIDLKDYRLCHDCVQKKIQELQNSLSNNVQEIGRLQEQELYINELVGQSQSKFTQEDFKLLGEREQDLNLKIKISEVEKEKLRVQVVKLQDEYCKVLKEENMLDDEILQLEKEILDLNEQKQMQQKELLQVNQQIKSLENQDFLRDQFRIDCNKIMINGFTLTLPTKDNYTEFNQGMGQLCLLFEFLKGQTEYAYQNIKLFECNGAVSKVKRSLDMSLDLYCKLSDQDTPHSKGSSQRFHIPFEGLREFSAELILFFEFIFSKYSKNMKKENLEKIRKDDFDRSIGELQNKKQIKENWDLYFSQILHHFDCILDACQQFI</sequence>
<dbReference type="AlphaFoldDB" id="I7M3N4"/>